<dbReference type="KEGG" id="hdi:HDIA_3879"/>
<sequence length="97" mass="10785">MNQKSRHVELLQIRLILVSDISGANAEALKINQNICGLQMELLRLSMDDATQNSDNEQRETEIGLAEAEAALAECARRIEALEDLVAELDRQLALLI</sequence>
<protein>
    <submittedName>
        <fullName evidence="2">Uncharacterized protein</fullName>
    </submittedName>
</protein>
<dbReference type="EMBL" id="LT960614">
    <property type="protein sequence ID" value="SON57420.1"/>
    <property type="molecule type" value="Genomic_DNA"/>
</dbReference>
<dbReference type="AlphaFoldDB" id="A0A2C9DB77"/>
<evidence type="ECO:0000256" key="1">
    <source>
        <dbReference type="SAM" id="Coils"/>
    </source>
</evidence>
<organism evidence="2 3">
    <name type="scientific">Hartmannibacter diazotrophicus</name>
    <dbReference type="NCBI Taxonomy" id="1482074"/>
    <lineage>
        <taxon>Bacteria</taxon>
        <taxon>Pseudomonadati</taxon>
        <taxon>Pseudomonadota</taxon>
        <taxon>Alphaproteobacteria</taxon>
        <taxon>Hyphomicrobiales</taxon>
        <taxon>Pleomorphomonadaceae</taxon>
        <taxon>Hartmannibacter</taxon>
    </lineage>
</organism>
<feature type="coiled-coil region" evidence="1">
    <location>
        <begin position="40"/>
        <end position="92"/>
    </location>
</feature>
<proteinExistence type="predicted"/>
<keyword evidence="3" id="KW-1185">Reference proteome</keyword>
<evidence type="ECO:0000313" key="2">
    <source>
        <dbReference type="EMBL" id="SON57420.1"/>
    </source>
</evidence>
<gene>
    <name evidence="2" type="ORF">HDIA_3879</name>
</gene>
<accession>A0A2C9DB77</accession>
<dbReference type="Proteomes" id="UP000223606">
    <property type="component" value="Chromosome 1"/>
</dbReference>
<name>A0A2C9DB77_9HYPH</name>
<dbReference type="OrthoDB" id="8420643at2"/>
<keyword evidence="1" id="KW-0175">Coiled coil</keyword>
<reference evidence="3" key="1">
    <citation type="submission" date="2017-09" db="EMBL/GenBank/DDBJ databases">
        <title>Genome sequence of Nannocystis excedens DSM 71.</title>
        <authorList>
            <person name="Blom J."/>
        </authorList>
    </citation>
    <scope>NUCLEOTIDE SEQUENCE [LARGE SCALE GENOMIC DNA]</scope>
    <source>
        <strain evidence="3">type strain: E19</strain>
    </source>
</reference>
<evidence type="ECO:0000313" key="3">
    <source>
        <dbReference type="Proteomes" id="UP000223606"/>
    </source>
</evidence>
<dbReference type="RefSeq" id="WP_099557676.1">
    <property type="nucleotide sequence ID" value="NZ_LT960614.1"/>
</dbReference>